<proteinExistence type="predicted"/>
<accession>A0A3B1A3S2</accession>
<feature type="non-terminal residue" evidence="3">
    <location>
        <position position="260"/>
    </location>
</feature>
<evidence type="ECO:0000259" key="2">
    <source>
        <dbReference type="Pfam" id="PF21623"/>
    </source>
</evidence>
<dbReference type="EMBL" id="UOFV01000017">
    <property type="protein sequence ID" value="VAW94382.1"/>
    <property type="molecule type" value="Genomic_DNA"/>
</dbReference>
<dbReference type="Pfam" id="PF21623">
    <property type="entry name" value="HK_sensor_dom_bact"/>
    <property type="match status" value="1"/>
</dbReference>
<evidence type="ECO:0000313" key="3">
    <source>
        <dbReference type="EMBL" id="VAW94382.1"/>
    </source>
</evidence>
<organism evidence="3">
    <name type="scientific">hydrothermal vent metagenome</name>
    <dbReference type="NCBI Taxonomy" id="652676"/>
    <lineage>
        <taxon>unclassified sequences</taxon>
        <taxon>metagenomes</taxon>
        <taxon>ecological metagenomes</taxon>
    </lineage>
</organism>
<dbReference type="Gene3D" id="3.30.450.20">
    <property type="entry name" value="PAS domain"/>
    <property type="match status" value="2"/>
</dbReference>
<dbReference type="InterPro" id="IPR048760">
    <property type="entry name" value="VP0354-like_sensor_dom"/>
</dbReference>
<gene>
    <name evidence="3" type="ORF">MNBD_GAMMA19-1882</name>
</gene>
<protein>
    <recommendedName>
        <fullName evidence="2">Histidine kinase VP0354-like sensor domain-containing protein</fullName>
    </recommendedName>
</protein>
<keyword evidence="1" id="KW-0812">Transmembrane</keyword>
<reference evidence="3" key="1">
    <citation type="submission" date="2018-06" db="EMBL/GenBank/DDBJ databases">
        <authorList>
            <person name="Zhirakovskaya E."/>
        </authorList>
    </citation>
    <scope>NUCLEOTIDE SEQUENCE</scope>
</reference>
<dbReference type="AlphaFoldDB" id="A0A3B1A3S2"/>
<keyword evidence="1" id="KW-1133">Transmembrane helix</keyword>
<name>A0A3B1A3S2_9ZZZZ</name>
<evidence type="ECO:0000256" key="1">
    <source>
        <dbReference type="SAM" id="Phobius"/>
    </source>
</evidence>
<sequence>MTPASQNADRPPPLLRRFLLVFLPLCLLLIAVGMSHYYTAMKLARISLESSEHKNVALAQKGLISEMRAVISDLTFLAKLNELWDLLDDPENEDARLNLAQEFLYFSEKKGIYDQIRFLSDDGMEIIRINYDEGNPHILAQSELQNKSDRYYFQEALAQDIGGIYMSPFDLNVEEGAIEYPLRPAIRFATPLFNSRGEKKGVLMFNFRGEKLIQGFRQAAASIADHLNLINNEGYWLSGPRPENEWAFLLEREHSFVETI</sequence>
<keyword evidence="1" id="KW-0472">Membrane</keyword>
<feature type="transmembrane region" description="Helical" evidence="1">
    <location>
        <begin position="18"/>
        <end position="38"/>
    </location>
</feature>
<dbReference type="InterPro" id="IPR029151">
    <property type="entry name" value="Sensor-like_sf"/>
</dbReference>
<dbReference type="SUPFAM" id="SSF103190">
    <property type="entry name" value="Sensory domain-like"/>
    <property type="match status" value="2"/>
</dbReference>
<feature type="domain" description="Histidine kinase VP0354-like sensor" evidence="2">
    <location>
        <begin position="70"/>
        <end position="254"/>
    </location>
</feature>